<proteinExistence type="predicted"/>
<dbReference type="Gene3D" id="3.40.50.1000">
    <property type="entry name" value="HAD superfamily/HAD-like"/>
    <property type="match status" value="1"/>
</dbReference>
<dbReference type="Gene3D" id="1.10.150.400">
    <property type="match status" value="1"/>
</dbReference>
<keyword evidence="1" id="KW-0378">Hydrolase</keyword>
<reference evidence="1" key="1">
    <citation type="submission" date="2024-06" db="EMBL/GenBank/DDBJ databases">
        <title>High activity and specificity of bacteriophage cocktails against carbapenem-resistant Klebsiella pneumoniae belonging to high-risk clones CG258 and ST307.</title>
        <authorList>
            <person name="Jimenez Quiceno J."/>
            <person name="Salazar Ospina L."/>
            <person name="Tellez Carrasquilla S."/>
        </authorList>
    </citation>
    <scope>NUCLEOTIDE SEQUENCE</scope>
</reference>
<dbReference type="GO" id="GO:0016787">
    <property type="term" value="F:hydrolase activity"/>
    <property type="evidence" value="ECO:0007669"/>
    <property type="project" value="UniProtKB-KW"/>
</dbReference>
<name>A0AAU8HZA8_9CAUD</name>
<dbReference type="InterPro" id="IPR023214">
    <property type="entry name" value="HAD_sf"/>
</dbReference>
<organism evidence="1">
    <name type="scientific">Klebsiella phage FKP3</name>
    <dbReference type="NCBI Taxonomy" id="3231233"/>
    <lineage>
        <taxon>Viruses</taxon>
        <taxon>Duplodnaviria</taxon>
        <taxon>Heunggongvirae</taxon>
        <taxon>Uroviricota</taxon>
        <taxon>Caudoviricetes</taxon>
        <taxon>Stephanstirmvirinae</taxon>
        <taxon>Justusliebigvirus</taxon>
    </lineage>
</organism>
<accession>A0AAU8HZA8</accession>
<dbReference type="InterPro" id="IPR036412">
    <property type="entry name" value="HAD-like_sf"/>
</dbReference>
<sequence length="219" mass="25186">MTIKHISFDVWNTLITANPWYSEIRTEIIAKYANVTDREAGTMYRKVKKYLDQNAEKGICSSTSTAWHVLGKTLNMELKAIAEMQYMCEQAFIANPPDLNGDLIAQLMYLSFNYELSIKSNTNFISGRILSQTVDFDRMPWWSFMHFSDEHLLCKPDILFFAKTLLSSKLSSLANYEILHIGDSEIYDGKCVDLGFKFCHIKNPQDLLEKLEKGEIINA</sequence>
<protein>
    <submittedName>
        <fullName evidence="1">Hydrolase</fullName>
    </submittedName>
</protein>
<dbReference type="SUPFAM" id="SSF56784">
    <property type="entry name" value="HAD-like"/>
    <property type="match status" value="1"/>
</dbReference>
<evidence type="ECO:0000313" key="1">
    <source>
        <dbReference type="EMBL" id="XCI78010.1"/>
    </source>
</evidence>
<dbReference type="EMBL" id="PP895363">
    <property type="protein sequence ID" value="XCI78010.1"/>
    <property type="molecule type" value="Genomic_DNA"/>
</dbReference>